<dbReference type="InterPro" id="IPR003439">
    <property type="entry name" value="ABC_transporter-like_ATP-bd"/>
</dbReference>
<keyword evidence="4 6" id="KW-0067">ATP-binding</keyword>
<dbReference type="GO" id="GO:0005524">
    <property type="term" value="F:ATP binding"/>
    <property type="evidence" value="ECO:0007669"/>
    <property type="project" value="UniProtKB-KW"/>
</dbReference>
<dbReference type="InterPro" id="IPR027417">
    <property type="entry name" value="P-loop_NTPase"/>
</dbReference>
<keyword evidence="7" id="KW-1185">Reference proteome</keyword>
<dbReference type="PROSITE" id="PS50893">
    <property type="entry name" value="ABC_TRANSPORTER_2"/>
    <property type="match status" value="1"/>
</dbReference>
<dbReference type="PANTHER" id="PTHR43335:SF4">
    <property type="entry name" value="ABC TRANSPORTER, ATP-BINDING PROTEIN"/>
    <property type="match status" value="1"/>
</dbReference>
<evidence type="ECO:0000256" key="4">
    <source>
        <dbReference type="ARBA" id="ARBA00022840"/>
    </source>
</evidence>
<organism evidence="6 7">
    <name type="scientific">Bacteriovorax antarcticus</name>
    <dbReference type="NCBI Taxonomy" id="3088717"/>
    <lineage>
        <taxon>Bacteria</taxon>
        <taxon>Pseudomonadati</taxon>
        <taxon>Bdellovibrionota</taxon>
        <taxon>Bacteriovoracia</taxon>
        <taxon>Bacteriovoracales</taxon>
        <taxon>Bacteriovoracaceae</taxon>
        <taxon>Bacteriovorax</taxon>
    </lineage>
</organism>
<protein>
    <submittedName>
        <fullName evidence="6">ABC transporter ATP-binding protein</fullName>
    </submittedName>
</protein>
<dbReference type="SMART" id="SM00382">
    <property type="entry name" value="AAA"/>
    <property type="match status" value="1"/>
</dbReference>
<comment type="similarity">
    <text evidence="1">Belongs to the ABC transporter superfamily.</text>
</comment>
<gene>
    <name evidence="6" type="ORF">SHI21_13040</name>
</gene>
<dbReference type="Proteomes" id="UP001302274">
    <property type="component" value="Unassembled WGS sequence"/>
</dbReference>
<reference evidence="6 7" key="1">
    <citation type="submission" date="2023-11" db="EMBL/GenBank/DDBJ databases">
        <title>A Novel Polar Bacteriovorax (B. antarcticus) Isolated from the Biocrust in Antarctica.</title>
        <authorList>
            <person name="Mun W."/>
            <person name="Choi S.Y."/>
            <person name="Mitchell R.J."/>
        </authorList>
    </citation>
    <scope>NUCLEOTIDE SEQUENCE [LARGE SCALE GENOMIC DNA]</scope>
    <source>
        <strain evidence="6 7">PP10</strain>
    </source>
</reference>
<dbReference type="RefSeq" id="WP_323577037.1">
    <property type="nucleotide sequence ID" value="NZ_JAYGJQ010000002.1"/>
</dbReference>
<dbReference type="Pfam" id="PF00005">
    <property type="entry name" value="ABC_tran"/>
    <property type="match status" value="1"/>
</dbReference>
<comment type="caution">
    <text evidence="6">The sequence shown here is derived from an EMBL/GenBank/DDBJ whole genome shotgun (WGS) entry which is preliminary data.</text>
</comment>
<evidence type="ECO:0000259" key="5">
    <source>
        <dbReference type="PROSITE" id="PS50893"/>
    </source>
</evidence>
<dbReference type="SUPFAM" id="SSF52540">
    <property type="entry name" value="P-loop containing nucleoside triphosphate hydrolases"/>
    <property type="match status" value="1"/>
</dbReference>
<dbReference type="PANTHER" id="PTHR43335">
    <property type="entry name" value="ABC TRANSPORTER, ATP-BINDING PROTEIN"/>
    <property type="match status" value="1"/>
</dbReference>
<proteinExistence type="inferred from homology"/>
<dbReference type="Gene3D" id="3.40.50.300">
    <property type="entry name" value="P-loop containing nucleotide triphosphate hydrolases"/>
    <property type="match status" value="1"/>
</dbReference>
<name>A0ABU5VXR3_9BACT</name>
<accession>A0ABU5VXR3</accession>
<sequence>MALDNISFSVKKGSIHGFLGPNGAGKSTTMKILSGLIPETSGRYKVNGKVGFLPEHPPVYPNMSVYDYLKFVFSIYAGAVNEARIDEVMSKTGLTDVSSRLIGNLSKGYQQRVGIAQAIIHSPEIIILDEPTVGLDPVAIADIRSLILELKKEHTVLFSSHQLHDVELLCSDITLINRGEIVVSGAIDTILASLKTNMILKARVQNFSEEQKKKLISTFGVDSIEVTQDLEQKNTLLKIATKGKADIRAELARHLVDPSIGLLEFMEERGDLEDLFKRMHE</sequence>
<keyword evidence="3" id="KW-0547">Nucleotide-binding</keyword>
<evidence type="ECO:0000313" key="7">
    <source>
        <dbReference type="Proteomes" id="UP001302274"/>
    </source>
</evidence>
<evidence type="ECO:0000256" key="1">
    <source>
        <dbReference type="ARBA" id="ARBA00005417"/>
    </source>
</evidence>
<feature type="domain" description="ABC transporter" evidence="5">
    <location>
        <begin position="1"/>
        <end position="203"/>
    </location>
</feature>
<dbReference type="CDD" id="cd03230">
    <property type="entry name" value="ABC_DR_subfamily_A"/>
    <property type="match status" value="1"/>
</dbReference>
<keyword evidence="2" id="KW-0813">Transport</keyword>
<dbReference type="InterPro" id="IPR003593">
    <property type="entry name" value="AAA+_ATPase"/>
</dbReference>
<evidence type="ECO:0000256" key="2">
    <source>
        <dbReference type="ARBA" id="ARBA00022448"/>
    </source>
</evidence>
<evidence type="ECO:0000313" key="6">
    <source>
        <dbReference type="EMBL" id="MEA9357143.1"/>
    </source>
</evidence>
<evidence type="ECO:0000256" key="3">
    <source>
        <dbReference type="ARBA" id="ARBA00022741"/>
    </source>
</evidence>
<dbReference type="EMBL" id="JAYGJQ010000002">
    <property type="protein sequence ID" value="MEA9357143.1"/>
    <property type="molecule type" value="Genomic_DNA"/>
</dbReference>